<proteinExistence type="predicted"/>
<dbReference type="AlphaFoldDB" id="A0A1G1VV54"/>
<reference evidence="1 2" key="1">
    <citation type="journal article" date="2016" name="Nat. Commun.">
        <title>Thousands of microbial genomes shed light on interconnected biogeochemical processes in an aquifer system.</title>
        <authorList>
            <person name="Anantharaman K."/>
            <person name="Brown C.T."/>
            <person name="Hug L.A."/>
            <person name="Sharon I."/>
            <person name="Castelle C.J."/>
            <person name="Probst A.J."/>
            <person name="Thomas B.C."/>
            <person name="Singh A."/>
            <person name="Wilkins M.J."/>
            <person name="Karaoz U."/>
            <person name="Brodie E.L."/>
            <person name="Williams K.H."/>
            <person name="Hubbard S.S."/>
            <person name="Banfield J.F."/>
        </authorList>
    </citation>
    <scope>NUCLEOTIDE SEQUENCE [LARGE SCALE GENOMIC DNA]</scope>
</reference>
<evidence type="ECO:0000313" key="1">
    <source>
        <dbReference type="EMBL" id="OGY19298.1"/>
    </source>
</evidence>
<dbReference type="Proteomes" id="UP000176723">
    <property type="component" value="Unassembled WGS sequence"/>
</dbReference>
<comment type="caution">
    <text evidence="1">The sequence shown here is derived from an EMBL/GenBank/DDBJ whole genome shotgun (WGS) entry which is preliminary data.</text>
</comment>
<name>A0A1G1VV54_9BACT</name>
<protein>
    <submittedName>
        <fullName evidence="1">Uncharacterized protein</fullName>
    </submittedName>
</protein>
<gene>
    <name evidence="1" type="ORF">A3A65_04215</name>
</gene>
<organism evidence="1 2">
    <name type="scientific">Candidatus Chisholmbacteria bacterium RIFCSPLOWO2_01_FULL_49_14</name>
    <dbReference type="NCBI Taxonomy" id="1797593"/>
    <lineage>
        <taxon>Bacteria</taxon>
        <taxon>Candidatus Chisholmiibacteriota</taxon>
    </lineage>
</organism>
<evidence type="ECO:0000313" key="2">
    <source>
        <dbReference type="Proteomes" id="UP000176723"/>
    </source>
</evidence>
<dbReference type="EMBL" id="MHCL01000029">
    <property type="protein sequence ID" value="OGY19298.1"/>
    <property type="molecule type" value="Genomic_DNA"/>
</dbReference>
<accession>A0A1G1VV54</accession>
<sequence>MRESPESPGTFAERVQFYQDQAEQLLNRHGREFVSFVTGKENLANIGDTYLRTYEATGYNILNRRMDMPLASNQPLIFYGNYIGRTHHFGLLLATMEQERIITPDQVRFGVRGAKVLHDPEWGREAPELAQAGIIQRINPQGEISEDPILQSIEAVIIFSLSINDPEQVLGIARFLRQKAKQNEPGAIEGSNVDPDIRATVVLRDVLPESEFPSAIANIRSIGQAQVVVLRKETKFIHPWKAMQIEANEELVGYVVGEGVLP</sequence>